<dbReference type="AlphaFoldDB" id="A0A5A7MH61"/>
<gene>
    <name evidence="1" type="ORF">CTTA_4038</name>
</gene>
<proteinExistence type="predicted"/>
<name>A0A5A7MH61_COMTE</name>
<dbReference type="RefSeq" id="WP_149356579.1">
    <property type="nucleotide sequence ID" value="NZ_BKBW01000009.1"/>
</dbReference>
<dbReference type="EMBL" id="BKBW01000009">
    <property type="protein sequence ID" value="GEQ77033.1"/>
    <property type="molecule type" value="Genomic_DNA"/>
</dbReference>
<evidence type="ECO:0000313" key="2">
    <source>
        <dbReference type="Proteomes" id="UP000323105"/>
    </source>
</evidence>
<sequence>MPEALTLMFVQRVQEWHTARLQAARDFQSNAKAGTSVKVIGDSGKEVQVQLSAREAMIFSMGIEAGIVHFEKLPFTVSTNSEDEDDEEF</sequence>
<comment type="caution">
    <text evidence="1">The sequence shown here is derived from an EMBL/GenBank/DDBJ whole genome shotgun (WGS) entry which is preliminary data.</text>
</comment>
<evidence type="ECO:0000313" key="1">
    <source>
        <dbReference type="EMBL" id="GEQ77033.1"/>
    </source>
</evidence>
<protein>
    <submittedName>
        <fullName evidence="1">Uncharacterized protein</fullName>
    </submittedName>
</protein>
<accession>A0A5A7MH61</accession>
<dbReference type="Proteomes" id="UP000323105">
    <property type="component" value="Unassembled WGS sequence"/>
</dbReference>
<reference evidence="1 2" key="1">
    <citation type="journal article" date="2019" name="Microbiol. Resour. Announc.">
        <title>Draft Genome Sequence of Comamonas testosteroni TA441, a Bacterium That Has a Cryptic Phenol Degradation Gene Cluster.</title>
        <authorList>
            <person name="Arai H."/>
            <person name="Ishii M."/>
        </authorList>
    </citation>
    <scope>NUCLEOTIDE SEQUENCE [LARGE SCALE GENOMIC DNA]</scope>
    <source>
        <strain evidence="1 2">TA441</strain>
    </source>
</reference>
<organism evidence="1 2">
    <name type="scientific">Comamonas testosteroni</name>
    <name type="common">Pseudomonas testosteroni</name>
    <dbReference type="NCBI Taxonomy" id="285"/>
    <lineage>
        <taxon>Bacteria</taxon>
        <taxon>Pseudomonadati</taxon>
        <taxon>Pseudomonadota</taxon>
        <taxon>Betaproteobacteria</taxon>
        <taxon>Burkholderiales</taxon>
        <taxon>Comamonadaceae</taxon>
        <taxon>Comamonas</taxon>
    </lineage>
</organism>